<evidence type="ECO:0000259" key="1">
    <source>
        <dbReference type="PROSITE" id="PS50995"/>
    </source>
</evidence>
<dbReference type="HOGENOM" id="CLU_083287_7_0_10"/>
<dbReference type="PANTHER" id="PTHR33164:SF43">
    <property type="entry name" value="HTH-TYPE TRANSCRIPTIONAL REPRESSOR YETL"/>
    <property type="match status" value="1"/>
</dbReference>
<dbReference type="PROSITE" id="PS50995">
    <property type="entry name" value="HTH_MARR_2"/>
    <property type="match status" value="1"/>
</dbReference>
<dbReference type="GO" id="GO:0003700">
    <property type="term" value="F:DNA-binding transcription factor activity"/>
    <property type="evidence" value="ECO:0007669"/>
    <property type="project" value="InterPro"/>
</dbReference>
<name>D2QHG5_SPILD</name>
<reference evidence="2 3" key="1">
    <citation type="journal article" date="2010" name="Stand. Genomic Sci.">
        <title>Complete genome sequence of Spirosoma linguale type strain (1).</title>
        <authorList>
            <person name="Lail K."/>
            <person name="Sikorski J."/>
            <person name="Saunders E."/>
            <person name="Lapidus A."/>
            <person name="Glavina Del Rio T."/>
            <person name="Copeland A."/>
            <person name="Tice H."/>
            <person name="Cheng J.-F."/>
            <person name="Lucas S."/>
            <person name="Nolan M."/>
            <person name="Bruce D."/>
            <person name="Goodwin L."/>
            <person name="Pitluck S."/>
            <person name="Ivanova N."/>
            <person name="Mavromatis K."/>
            <person name="Ovchinnikova G."/>
            <person name="Pati A."/>
            <person name="Chen A."/>
            <person name="Palaniappan K."/>
            <person name="Land M."/>
            <person name="Hauser L."/>
            <person name="Chang Y.-J."/>
            <person name="Jeffries C.D."/>
            <person name="Chain P."/>
            <person name="Brettin T."/>
            <person name="Detter J.C."/>
            <person name="Schuetze A."/>
            <person name="Rohde M."/>
            <person name="Tindall B.J."/>
            <person name="Goeker M."/>
            <person name="Bristow J."/>
            <person name="Eisen J.A."/>
            <person name="Markowitz V."/>
            <person name="Hugenholtz P."/>
            <person name="Kyrpides N.C."/>
            <person name="Klenk H.-P."/>
            <person name="Chen F."/>
        </authorList>
    </citation>
    <scope>NUCLEOTIDE SEQUENCE [LARGE SCALE GENOMIC DNA]</scope>
    <source>
        <strain evidence="3">ATCC 33905 / DSM 74 / LMG 10896 / Claus 1</strain>
    </source>
</reference>
<organism evidence="2 3">
    <name type="scientific">Spirosoma linguale (strain ATCC 33905 / DSM 74 / LMG 10896 / Claus 1)</name>
    <dbReference type="NCBI Taxonomy" id="504472"/>
    <lineage>
        <taxon>Bacteria</taxon>
        <taxon>Pseudomonadati</taxon>
        <taxon>Bacteroidota</taxon>
        <taxon>Cytophagia</taxon>
        <taxon>Cytophagales</taxon>
        <taxon>Cytophagaceae</taxon>
        <taxon>Spirosoma</taxon>
    </lineage>
</organism>
<sequence length="158" mass="17667">METQYQLADQVQQKNIAGHIHRFSRTLSGLSEHRWAADGYPEVRSSHVQLLTNLDPAGTRNTVLAQRAHITKQTMGRLVKELAESGYVSIHPDKTDNRAHQVQLTDRGQAFLTYLATTLGDLERVFAQVVGADKLSEFTATLQALLAFVDTRRQQLGL</sequence>
<dbReference type="KEGG" id="sli:Slin_2607"/>
<dbReference type="SMART" id="SM00347">
    <property type="entry name" value="HTH_MARR"/>
    <property type="match status" value="1"/>
</dbReference>
<dbReference type="InterPro" id="IPR039422">
    <property type="entry name" value="MarR/SlyA-like"/>
</dbReference>
<protein>
    <submittedName>
        <fullName evidence="2">Transcriptional regulator, MarR family</fullName>
    </submittedName>
</protein>
<dbReference type="GO" id="GO:0006950">
    <property type="term" value="P:response to stress"/>
    <property type="evidence" value="ECO:0007669"/>
    <property type="project" value="TreeGrafter"/>
</dbReference>
<dbReference type="InterPro" id="IPR000835">
    <property type="entry name" value="HTH_MarR-typ"/>
</dbReference>
<dbReference type="AlphaFoldDB" id="D2QHG5"/>
<feature type="domain" description="HTH marR-type" evidence="1">
    <location>
        <begin position="13"/>
        <end position="147"/>
    </location>
</feature>
<dbReference type="Proteomes" id="UP000002028">
    <property type="component" value="Chromosome"/>
</dbReference>
<dbReference type="PANTHER" id="PTHR33164">
    <property type="entry name" value="TRANSCRIPTIONAL REGULATOR, MARR FAMILY"/>
    <property type="match status" value="1"/>
</dbReference>
<dbReference type="RefSeq" id="WP_012927159.1">
    <property type="nucleotide sequence ID" value="NC_013730.1"/>
</dbReference>
<dbReference type="Gene3D" id="1.10.10.10">
    <property type="entry name" value="Winged helix-like DNA-binding domain superfamily/Winged helix DNA-binding domain"/>
    <property type="match status" value="1"/>
</dbReference>
<dbReference type="STRING" id="504472.Slin_2607"/>
<dbReference type="SUPFAM" id="SSF46785">
    <property type="entry name" value="Winged helix' DNA-binding domain"/>
    <property type="match status" value="1"/>
</dbReference>
<evidence type="ECO:0000313" key="2">
    <source>
        <dbReference type="EMBL" id="ADB38625.1"/>
    </source>
</evidence>
<accession>D2QHG5</accession>
<dbReference type="eggNOG" id="COG1846">
    <property type="taxonomic scope" value="Bacteria"/>
</dbReference>
<keyword evidence="3" id="KW-1185">Reference proteome</keyword>
<dbReference type="EMBL" id="CP001769">
    <property type="protein sequence ID" value="ADB38625.1"/>
    <property type="molecule type" value="Genomic_DNA"/>
</dbReference>
<dbReference type="InterPro" id="IPR036388">
    <property type="entry name" value="WH-like_DNA-bd_sf"/>
</dbReference>
<proteinExistence type="predicted"/>
<dbReference type="InterPro" id="IPR036390">
    <property type="entry name" value="WH_DNA-bd_sf"/>
</dbReference>
<gene>
    <name evidence="2" type="ordered locus">Slin_2607</name>
</gene>
<dbReference type="Pfam" id="PF12802">
    <property type="entry name" value="MarR_2"/>
    <property type="match status" value="1"/>
</dbReference>
<evidence type="ECO:0000313" key="3">
    <source>
        <dbReference type="Proteomes" id="UP000002028"/>
    </source>
</evidence>